<dbReference type="PANTHER" id="PTHR21716">
    <property type="entry name" value="TRANSMEMBRANE PROTEIN"/>
    <property type="match status" value="1"/>
</dbReference>
<sequence length="371" mass="41512">MERSQTPFYSRLMYILVSLIALGYLAIIGKEIISPLMFAFLFAILLIPVADFFERKWKFSRAISSLASILVLMIIVGLILYFLGSQLSNLVNDWPVLQKQVGKAISELHIWVERTFKINADKQMSYIDEGTSKMLSSTVSVVGVTLLTVSSTFLFYAFVLLFTFFMLLNRRLLFSFIVGVFHSQHKETIHEISEQIKYIIKRYILGLFLQMCVIAIITCTVLAILGVKYAILLGLVTAIFNIVPYIGIFTALLISVLITFATVSAGKALIVAIAMVCIHALDGNVLMPLIVGSKVKLNALIVMLGIVVGEMMWGIPGMFLCIPYIAIMKVIFDRIDTLKPWGMLLGDEEPADKPVKKMRKKLDLEVFGKSS</sequence>
<feature type="transmembrane region" description="Helical" evidence="8">
    <location>
        <begin position="141"/>
        <end position="168"/>
    </location>
</feature>
<dbReference type="GO" id="GO:0055085">
    <property type="term" value="P:transmembrane transport"/>
    <property type="evidence" value="ECO:0007669"/>
    <property type="project" value="TreeGrafter"/>
</dbReference>
<evidence type="ECO:0000256" key="5">
    <source>
        <dbReference type="ARBA" id="ARBA00022692"/>
    </source>
</evidence>
<dbReference type="Pfam" id="PF01594">
    <property type="entry name" value="AI-2E_transport"/>
    <property type="match status" value="1"/>
</dbReference>
<dbReference type="EMBL" id="WVHT01000002">
    <property type="protein sequence ID" value="MXV50462.1"/>
    <property type="molecule type" value="Genomic_DNA"/>
</dbReference>
<dbReference type="Proteomes" id="UP000466586">
    <property type="component" value="Unassembled WGS sequence"/>
</dbReference>
<dbReference type="PANTHER" id="PTHR21716:SF53">
    <property type="entry name" value="PERMEASE PERM-RELATED"/>
    <property type="match status" value="1"/>
</dbReference>
<feature type="transmembrane region" description="Helical" evidence="8">
    <location>
        <begin position="12"/>
        <end position="29"/>
    </location>
</feature>
<feature type="transmembrane region" description="Helical" evidence="8">
    <location>
        <begin position="65"/>
        <end position="84"/>
    </location>
</feature>
<dbReference type="GO" id="GO:0005886">
    <property type="term" value="C:plasma membrane"/>
    <property type="evidence" value="ECO:0007669"/>
    <property type="project" value="UniProtKB-SubCell"/>
</dbReference>
<keyword evidence="5 8" id="KW-0812">Transmembrane</keyword>
<evidence type="ECO:0000256" key="7">
    <source>
        <dbReference type="ARBA" id="ARBA00023136"/>
    </source>
</evidence>
<evidence type="ECO:0000256" key="2">
    <source>
        <dbReference type="ARBA" id="ARBA00009773"/>
    </source>
</evidence>
<feature type="transmembrane region" description="Helical" evidence="8">
    <location>
        <begin position="297"/>
        <end position="325"/>
    </location>
</feature>
<reference evidence="9 10" key="1">
    <citation type="submission" date="2019-11" db="EMBL/GenBank/DDBJ databases">
        <title>Pedobacter sp. HMF7647 Genome sequencing and assembly.</title>
        <authorList>
            <person name="Kang H."/>
            <person name="Kim H."/>
            <person name="Joh K."/>
        </authorList>
    </citation>
    <scope>NUCLEOTIDE SEQUENCE [LARGE SCALE GENOMIC DNA]</scope>
    <source>
        <strain evidence="9 10">HMF7647</strain>
    </source>
</reference>
<comment type="similarity">
    <text evidence="2">Belongs to the autoinducer-2 exporter (AI-2E) (TC 2.A.86) family.</text>
</comment>
<name>A0A7K1Y7B4_9SPHI</name>
<organism evidence="9 10">
    <name type="scientific">Hufsiella arboris</name>
    <dbReference type="NCBI Taxonomy" id="2695275"/>
    <lineage>
        <taxon>Bacteria</taxon>
        <taxon>Pseudomonadati</taxon>
        <taxon>Bacteroidota</taxon>
        <taxon>Sphingobacteriia</taxon>
        <taxon>Sphingobacteriales</taxon>
        <taxon>Sphingobacteriaceae</taxon>
        <taxon>Hufsiella</taxon>
    </lineage>
</organism>
<dbReference type="RefSeq" id="WP_160843634.1">
    <property type="nucleotide sequence ID" value="NZ_WVHT01000002.1"/>
</dbReference>
<keyword evidence="4" id="KW-1003">Cell membrane</keyword>
<feature type="transmembrane region" description="Helical" evidence="8">
    <location>
        <begin position="231"/>
        <end position="261"/>
    </location>
</feature>
<dbReference type="AlphaFoldDB" id="A0A7K1Y7B4"/>
<evidence type="ECO:0000313" key="10">
    <source>
        <dbReference type="Proteomes" id="UP000466586"/>
    </source>
</evidence>
<evidence type="ECO:0000313" key="9">
    <source>
        <dbReference type="EMBL" id="MXV50462.1"/>
    </source>
</evidence>
<gene>
    <name evidence="9" type="ORF">GS399_05710</name>
</gene>
<evidence type="ECO:0000256" key="1">
    <source>
        <dbReference type="ARBA" id="ARBA00004651"/>
    </source>
</evidence>
<dbReference type="InterPro" id="IPR002549">
    <property type="entry name" value="AI-2E-like"/>
</dbReference>
<evidence type="ECO:0000256" key="6">
    <source>
        <dbReference type="ARBA" id="ARBA00022989"/>
    </source>
</evidence>
<keyword evidence="10" id="KW-1185">Reference proteome</keyword>
<feature type="transmembrane region" description="Helical" evidence="8">
    <location>
        <begin position="35"/>
        <end position="53"/>
    </location>
</feature>
<feature type="transmembrane region" description="Helical" evidence="8">
    <location>
        <begin position="203"/>
        <end position="225"/>
    </location>
</feature>
<comment type="caution">
    <text evidence="9">The sequence shown here is derived from an EMBL/GenBank/DDBJ whole genome shotgun (WGS) entry which is preliminary data.</text>
</comment>
<evidence type="ECO:0000256" key="8">
    <source>
        <dbReference type="SAM" id="Phobius"/>
    </source>
</evidence>
<keyword evidence="6 8" id="KW-1133">Transmembrane helix</keyword>
<evidence type="ECO:0000256" key="3">
    <source>
        <dbReference type="ARBA" id="ARBA00022448"/>
    </source>
</evidence>
<proteinExistence type="inferred from homology"/>
<keyword evidence="3" id="KW-0813">Transport</keyword>
<protein>
    <submittedName>
        <fullName evidence="9">AI-2E family transporter</fullName>
    </submittedName>
</protein>
<keyword evidence="7 8" id="KW-0472">Membrane</keyword>
<feature type="transmembrane region" description="Helical" evidence="8">
    <location>
        <begin position="268"/>
        <end position="291"/>
    </location>
</feature>
<accession>A0A7K1Y7B4</accession>
<evidence type="ECO:0000256" key="4">
    <source>
        <dbReference type="ARBA" id="ARBA00022475"/>
    </source>
</evidence>
<comment type="subcellular location">
    <subcellularLocation>
        <location evidence="1">Cell membrane</location>
        <topology evidence="1">Multi-pass membrane protein</topology>
    </subcellularLocation>
</comment>